<reference evidence="2 3" key="1">
    <citation type="journal article" date="2016" name="Nat. Commun.">
        <title>Thousands of microbial genomes shed light on interconnected biogeochemical processes in an aquifer system.</title>
        <authorList>
            <person name="Anantharaman K."/>
            <person name="Brown C.T."/>
            <person name="Hug L.A."/>
            <person name="Sharon I."/>
            <person name="Castelle C.J."/>
            <person name="Probst A.J."/>
            <person name="Thomas B.C."/>
            <person name="Singh A."/>
            <person name="Wilkins M.J."/>
            <person name="Karaoz U."/>
            <person name="Brodie E.L."/>
            <person name="Williams K.H."/>
            <person name="Hubbard S.S."/>
            <person name="Banfield J.F."/>
        </authorList>
    </citation>
    <scope>NUCLEOTIDE SEQUENCE [LARGE SCALE GENOMIC DNA]</scope>
</reference>
<organism evidence="2 3">
    <name type="scientific">Candidatus Roizmanbacteria bacterium RIFOXYD1_FULL_38_12</name>
    <dbReference type="NCBI Taxonomy" id="1802093"/>
    <lineage>
        <taxon>Bacteria</taxon>
        <taxon>Candidatus Roizmaniibacteriota</taxon>
    </lineage>
</organism>
<comment type="caution">
    <text evidence="2">The sequence shown here is derived from an EMBL/GenBank/DDBJ whole genome shotgun (WGS) entry which is preliminary data.</text>
</comment>
<feature type="domain" description="N-acetyltransferase" evidence="1">
    <location>
        <begin position="39"/>
        <end position="123"/>
    </location>
</feature>
<dbReference type="Proteomes" id="UP000177050">
    <property type="component" value="Unassembled WGS sequence"/>
</dbReference>
<name>A0A1F7L219_9BACT</name>
<dbReference type="SUPFAM" id="SSF55729">
    <property type="entry name" value="Acyl-CoA N-acyltransferases (Nat)"/>
    <property type="match status" value="1"/>
</dbReference>
<evidence type="ECO:0000313" key="2">
    <source>
        <dbReference type="EMBL" id="OGK74157.1"/>
    </source>
</evidence>
<dbReference type="GO" id="GO:0016747">
    <property type="term" value="F:acyltransferase activity, transferring groups other than amino-acyl groups"/>
    <property type="evidence" value="ECO:0007669"/>
    <property type="project" value="InterPro"/>
</dbReference>
<evidence type="ECO:0000259" key="1">
    <source>
        <dbReference type="Pfam" id="PF13508"/>
    </source>
</evidence>
<evidence type="ECO:0000313" key="3">
    <source>
        <dbReference type="Proteomes" id="UP000177050"/>
    </source>
</evidence>
<dbReference type="InterPro" id="IPR000182">
    <property type="entry name" value="GNAT_dom"/>
</dbReference>
<protein>
    <recommendedName>
        <fullName evidence="1">N-acetyltransferase domain-containing protein</fullName>
    </recommendedName>
</protein>
<dbReference type="Gene3D" id="3.40.630.30">
    <property type="match status" value="1"/>
</dbReference>
<sequence length="178" mass="20578">MIVMKEGSDLTDNELVQINTALFREFKVLLPSKNQLNNKLFFLLKNDDVIFAMGALLEVKHVVFDGKEYTIYGFVNVVAKEKGKGYGRQVVQAMKESLTIHDKTGLGFCMLKNKRFYEKCGFNINTSSTQRFVYRKGTKRITNQDGQIIFYQDSSDGFMKKFLFNTKKEVLIPTQNLW</sequence>
<dbReference type="AlphaFoldDB" id="A0A1F7L219"/>
<gene>
    <name evidence="2" type="ORF">A3K52_05310</name>
</gene>
<proteinExistence type="predicted"/>
<dbReference type="EMBL" id="MGBR01000001">
    <property type="protein sequence ID" value="OGK74157.1"/>
    <property type="molecule type" value="Genomic_DNA"/>
</dbReference>
<dbReference type="Pfam" id="PF13508">
    <property type="entry name" value="Acetyltransf_7"/>
    <property type="match status" value="1"/>
</dbReference>
<accession>A0A1F7L219</accession>
<dbReference type="InterPro" id="IPR016181">
    <property type="entry name" value="Acyl_CoA_acyltransferase"/>
</dbReference>